<proteinExistence type="predicted"/>
<evidence type="ECO:0000313" key="1">
    <source>
        <dbReference type="EMBL" id="MXU85201.1"/>
    </source>
</evidence>
<accession>A0A6B0U495</accession>
<sequence length="85" mass="9318">MRCLQCRQAPLAQALELLHLWAAAQAHGFLVHGLQALGQLLLVQLTQAPDALLLLRLKALQLTPGCLQLRLQPLHRSLVICLLSA</sequence>
<name>A0A6B0U495_IXORI</name>
<reference evidence="1" key="1">
    <citation type="submission" date="2019-12" db="EMBL/GenBank/DDBJ databases">
        <title>An insight into the sialome of adult female Ixodes ricinus ticks feeding for 6 days.</title>
        <authorList>
            <person name="Perner J."/>
            <person name="Ribeiro J.M.C."/>
        </authorList>
    </citation>
    <scope>NUCLEOTIDE SEQUENCE</scope>
    <source>
        <strain evidence="1">Semi-engorged</strain>
        <tissue evidence="1">Salivary glands</tissue>
    </source>
</reference>
<protein>
    <submittedName>
        <fullName evidence="1">Putative secreted protein</fullName>
    </submittedName>
</protein>
<dbReference type="AlphaFoldDB" id="A0A6B0U495"/>
<dbReference type="EMBL" id="GIFC01003118">
    <property type="protein sequence ID" value="MXU85201.1"/>
    <property type="molecule type" value="Transcribed_RNA"/>
</dbReference>
<organism evidence="1">
    <name type="scientific">Ixodes ricinus</name>
    <name type="common">Common tick</name>
    <name type="synonym">Acarus ricinus</name>
    <dbReference type="NCBI Taxonomy" id="34613"/>
    <lineage>
        <taxon>Eukaryota</taxon>
        <taxon>Metazoa</taxon>
        <taxon>Ecdysozoa</taxon>
        <taxon>Arthropoda</taxon>
        <taxon>Chelicerata</taxon>
        <taxon>Arachnida</taxon>
        <taxon>Acari</taxon>
        <taxon>Parasitiformes</taxon>
        <taxon>Ixodida</taxon>
        <taxon>Ixodoidea</taxon>
        <taxon>Ixodidae</taxon>
        <taxon>Ixodinae</taxon>
        <taxon>Ixodes</taxon>
    </lineage>
</organism>